<dbReference type="SUPFAM" id="SSF51182">
    <property type="entry name" value="RmlC-like cupins"/>
    <property type="match status" value="1"/>
</dbReference>
<organism evidence="2 3">
    <name type="scientific">Candidatus Lloydbacteria bacterium RIFCSPHIGHO2_02_FULL_54_17</name>
    <dbReference type="NCBI Taxonomy" id="1798664"/>
    <lineage>
        <taxon>Bacteria</taxon>
        <taxon>Candidatus Lloydiibacteriota</taxon>
    </lineage>
</organism>
<dbReference type="Gene3D" id="2.60.120.10">
    <property type="entry name" value="Jelly Rolls"/>
    <property type="match status" value="1"/>
</dbReference>
<dbReference type="InterPro" id="IPR008894">
    <property type="entry name" value="QdtA_cupin_dom"/>
</dbReference>
<reference evidence="2 3" key="1">
    <citation type="journal article" date="2016" name="Nat. Commun.">
        <title>Thousands of microbial genomes shed light on interconnected biogeochemical processes in an aquifer system.</title>
        <authorList>
            <person name="Anantharaman K."/>
            <person name="Brown C.T."/>
            <person name="Hug L.A."/>
            <person name="Sharon I."/>
            <person name="Castelle C.J."/>
            <person name="Probst A.J."/>
            <person name="Thomas B.C."/>
            <person name="Singh A."/>
            <person name="Wilkins M.J."/>
            <person name="Karaoz U."/>
            <person name="Brodie E.L."/>
            <person name="Williams K.H."/>
            <person name="Hubbard S.S."/>
            <person name="Banfield J.F."/>
        </authorList>
    </citation>
    <scope>NUCLEOTIDE SEQUENCE [LARGE SCALE GENOMIC DNA]</scope>
</reference>
<dbReference type="CDD" id="cd20292">
    <property type="entry name" value="cupin_QdtA-like"/>
    <property type="match status" value="1"/>
</dbReference>
<protein>
    <recommendedName>
        <fullName evidence="1">Sugar 3,4-ketoisomerase QdtA cupin domain-containing protein</fullName>
    </recommendedName>
</protein>
<dbReference type="InterPro" id="IPR011051">
    <property type="entry name" value="RmlC_Cupin_sf"/>
</dbReference>
<dbReference type="Pfam" id="PF05523">
    <property type="entry name" value="FdtA"/>
    <property type="match status" value="1"/>
</dbReference>
<dbReference type="InterPro" id="IPR014710">
    <property type="entry name" value="RmlC-like_jellyroll"/>
</dbReference>
<gene>
    <name evidence="2" type="ORF">A3C93_05310</name>
</gene>
<dbReference type="STRING" id="1798664.A3C93_05310"/>
<comment type="caution">
    <text evidence="2">The sequence shown here is derived from an EMBL/GenBank/DDBJ whole genome shotgun (WGS) entry which is preliminary data.</text>
</comment>
<evidence type="ECO:0000313" key="3">
    <source>
        <dbReference type="Proteomes" id="UP000178636"/>
    </source>
</evidence>
<dbReference type="EMBL" id="MHLO01000035">
    <property type="protein sequence ID" value="OGZ11328.1"/>
    <property type="molecule type" value="Genomic_DNA"/>
</dbReference>
<dbReference type="Proteomes" id="UP000178636">
    <property type="component" value="Unassembled WGS sequence"/>
</dbReference>
<evidence type="ECO:0000259" key="1">
    <source>
        <dbReference type="Pfam" id="PF05523"/>
    </source>
</evidence>
<feature type="domain" description="Sugar 3,4-ketoisomerase QdtA cupin" evidence="1">
    <location>
        <begin position="13"/>
        <end position="139"/>
    </location>
</feature>
<proteinExistence type="predicted"/>
<accession>A0A1G2DEW5</accession>
<name>A0A1G2DEW5_9BACT</name>
<evidence type="ECO:0000313" key="2">
    <source>
        <dbReference type="EMBL" id="OGZ11328.1"/>
    </source>
</evidence>
<dbReference type="AlphaFoldDB" id="A0A1G2DEW5"/>
<sequence length="143" mass="16361">MENEEIKTRNAEWVVFKLVDGNARGTLQVAEAEKNIPFPVRRTMVISGVLEGESRGAHGHKEFDQVIVPLKGSFVLGLDDGTTRQEITLDDPSFGIRLMPKLWHTMRNFSPDAVVLVFCSHHHDESDYIRDYDEFLDYVRNNS</sequence>